<dbReference type="InterPro" id="IPR050281">
    <property type="entry name" value="Flavin_monoamine_oxidase"/>
</dbReference>
<dbReference type="Proteomes" id="UP000261660">
    <property type="component" value="Unplaced"/>
</dbReference>
<evidence type="ECO:0000256" key="7">
    <source>
        <dbReference type="ARBA" id="ARBA00023002"/>
    </source>
</evidence>
<dbReference type="STRING" id="56723.ENSLBEP00000018565"/>
<dbReference type="GO" id="GO:0046203">
    <property type="term" value="P:spermidine catabolic process"/>
    <property type="evidence" value="ECO:0007669"/>
    <property type="project" value="TreeGrafter"/>
</dbReference>
<dbReference type="SUPFAM" id="SSF51905">
    <property type="entry name" value="FAD/NAD(P)-binding domain"/>
    <property type="match status" value="1"/>
</dbReference>
<name>A0A3Q3ME17_9LABR</name>
<dbReference type="InterPro" id="IPR036188">
    <property type="entry name" value="FAD/NAD-bd_sf"/>
</dbReference>
<keyword evidence="4" id="KW-0963">Cytoplasm</keyword>
<dbReference type="GeneTree" id="ENSGT00940000158274"/>
<dbReference type="Gene3D" id="3.50.50.60">
    <property type="entry name" value="FAD/NAD(P)-binding domain"/>
    <property type="match status" value="1"/>
</dbReference>
<keyword evidence="6" id="KW-0274">FAD</keyword>
<dbReference type="GO" id="GO:0046592">
    <property type="term" value="F:polyamine oxidase activity"/>
    <property type="evidence" value="ECO:0007669"/>
    <property type="project" value="TreeGrafter"/>
</dbReference>
<evidence type="ECO:0000256" key="2">
    <source>
        <dbReference type="ARBA" id="ARBA00004496"/>
    </source>
</evidence>
<dbReference type="PANTHER" id="PTHR10742">
    <property type="entry name" value="FLAVIN MONOAMINE OXIDASE"/>
    <property type="match status" value="1"/>
</dbReference>
<dbReference type="SUPFAM" id="SSF54373">
    <property type="entry name" value="FAD-linked reductases, C-terminal domain"/>
    <property type="match status" value="1"/>
</dbReference>
<keyword evidence="5" id="KW-0285">Flavoprotein</keyword>
<evidence type="ECO:0000313" key="9">
    <source>
        <dbReference type="Ensembl" id="ENSLBEP00000018565.1"/>
    </source>
</evidence>
<protein>
    <submittedName>
        <fullName evidence="9">Polyamine oxidase</fullName>
    </submittedName>
</protein>
<reference evidence="9" key="2">
    <citation type="submission" date="2025-09" db="UniProtKB">
        <authorList>
            <consortium name="Ensembl"/>
        </authorList>
    </citation>
    <scope>IDENTIFICATION</scope>
</reference>
<evidence type="ECO:0000256" key="3">
    <source>
        <dbReference type="ARBA" id="ARBA00005995"/>
    </source>
</evidence>
<evidence type="ECO:0000259" key="8">
    <source>
        <dbReference type="Pfam" id="PF01593"/>
    </source>
</evidence>
<evidence type="ECO:0000256" key="1">
    <source>
        <dbReference type="ARBA" id="ARBA00001974"/>
    </source>
</evidence>
<dbReference type="GO" id="GO:0005737">
    <property type="term" value="C:cytoplasm"/>
    <property type="evidence" value="ECO:0007669"/>
    <property type="project" value="UniProtKB-SubCell"/>
</dbReference>
<dbReference type="InParanoid" id="A0A3Q3ME17"/>
<sequence length="580" mass="65444">MYYNVMMLFTVYGDAPLLLQSMTPAKNETYFETSNRKPFFLVHSLSLFTREREADSEVVRYQLRKPVFVRNQPAMSTLMNHTVMDTRIVIVGSGISGLSAAHKLIKSGFINVRILESTARSGGRVKTGRLGDNVVEIGANWIHGPSEENPVFRLARQYGLLDPEALTPENQALDIGGNPPWVPNMFSSSGRRLTPEEFEPAEEMFGKVLNESSEFESKGGEPRATVGEYIRSEVKQQAAEEWKDVDTKTRSTRLCVISNMFKVNCCINGTHSLDEVGLGAYGLYKTLPGLDCTFPRGYEGLIENLMSELPEGLVSYNTPVKCVHWNNTEKRDEALTVECDDGERIAADHVIVTVPLGYLKKHHSALFCPPLPLHKIHSIQRLGFGTNNKIFVEFDSPWWDADCEVIHLVWDDEDEIVDQVPDIQTSWMKKLFGFTVLKPTERYGYALCGWIAGHESEYMETLSEQEVTHGITQLVRRFTGNPTLTPKRILRSQWFHDPWTCGSYTFPGKLCSAQDLKNMMEPLPKKRSQAQPLQVLFAGEATHHCFYSTVHGAVLTGWREADRLISHYSNVSPSLPKSNL</sequence>
<evidence type="ECO:0000256" key="4">
    <source>
        <dbReference type="ARBA" id="ARBA00022490"/>
    </source>
</evidence>
<dbReference type="Pfam" id="PF01593">
    <property type="entry name" value="Amino_oxidase"/>
    <property type="match status" value="1"/>
</dbReference>
<dbReference type="AlphaFoldDB" id="A0A3Q3ME17"/>
<organism evidence="9 10">
    <name type="scientific">Labrus bergylta</name>
    <name type="common">ballan wrasse</name>
    <dbReference type="NCBI Taxonomy" id="56723"/>
    <lineage>
        <taxon>Eukaryota</taxon>
        <taxon>Metazoa</taxon>
        <taxon>Chordata</taxon>
        <taxon>Craniata</taxon>
        <taxon>Vertebrata</taxon>
        <taxon>Euteleostomi</taxon>
        <taxon>Actinopterygii</taxon>
        <taxon>Neopterygii</taxon>
        <taxon>Teleostei</taxon>
        <taxon>Neoteleostei</taxon>
        <taxon>Acanthomorphata</taxon>
        <taxon>Eupercaria</taxon>
        <taxon>Labriformes</taxon>
        <taxon>Labridae</taxon>
        <taxon>Labrus</taxon>
    </lineage>
</organism>
<comment type="subcellular location">
    <subcellularLocation>
        <location evidence="2">Cytoplasm</location>
    </subcellularLocation>
</comment>
<keyword evidence="10" id="KW-1185">Reference proteome</keyword>
<dbReference type="FunCoup" id="A0A3Q3ME17">
    <property type="interactions" value="821"/>
</dbReference>
<evidence type="ECO:0000313" key="10">
    <source>
        <dbReference type="Proteomes" id="UP000261660"/>
    </source>
</evidence>
<reference evidence="9" key="1">
    <citation type="submission" date="2025-08" db="UniProtKB">
        <authorList>
            <consortium name="Ensembl"/>
        </authorList>
    </citation>
    <scope>IDENTIFICATION</scope>
</reference>
<accession>A0A3Q3ME17</accession>
<dbReference type="Ensembl" id="ENSLBET00000019594.1">
    <property type="protein sequence ID" value="ENSLBEP00000018565.1"/>
    <property type="gene ID" value="ENSLBEG00000014319.1"/>
</dbReference>
<feature type="domain" description="Amine oxidase" evidence="8">
    <location>
        <begin position="95"/>
        <end position="565"/>
    </location>
</feature>
<dbReference type="InterPro" id="IPR002937">
    <property type="entry name" value="Amino_oxidase"/>
</dbReference>
<evidence type="ECO:0000256" key="5">
    <source>
        <dbReference type="ARBA" id="ARBA00022630"/>
    </source>
</evidence>
<evidence type="ECO:0000256" key="6">
    <source>
        <dbReference type="ARBA" id="ARBA00022827"/>
    </source>
</evidence>
<dbReference type="PANTHER" id="PTHR10742:SF405">
    <property type="entry name" value="PEROXISOMAL N(1)-ACETYL-SPERMINE_SPERMIDINE OXIDASE"/>
    <property type="match status" value="1"/>
</dbReference>
<keyword evidence="7" id="KW-0560">Oxidoreductase</keyword>
<comment type="similarity">
    <text evidence="3">Belongs to the flavin monoamine oxidase family.</text>
</comment>
<dbReference type="Gene3D" id="3.90.660.10">
    <property type="match status" value="1"/>
</dbReference>
<proteinExistence type="inferred from homology"/>
<comment type="cofactor">
    <cofactor evidence="1">
        <name>FAD</name>
        <dbReference type="ChEBI" id="CHEBI:57692"/>
    </cofactor>
</comment>